<protein>
    <submittedName>
        <fullName evidence="3">Polysaccharide deacetylase family protein</fullName>
    </submittedName>
</protein>
<evidence type="ECO:0000313" key="4">
    <source>
        <dbReference type="Proteomes" id="UP001304683"/>
    </source>
</evidence>
<dbReference type="PROSITE" id="PS51677">
    <property type="entry name" value="NODB"/>
    <property type="match status" value="1"/>
</dbReference>
<feature type="region of interest" description="Disordered" evidence="1">
    <location>
        <begin position="39"/>
        <end position="65"/>
    </location>
</feature>
<proteinExistence type="predicted"/>
<dbReference type="PANTHER" id="PTHR10587">
    <property type="entry name" value="GLYCOSYL TRANSFERASE-RELATED"/>
    <property type="match status" value="1"/>
</dbReference>
<dbReference type="PANTHER" id="PTHR10587:SF128">
    <property type="entry name" value="POLYSACCHARIDE DEACETYLASE PDAB-RELATED"/>
    <property type="match status" value="1"/>
</dbReference>
<dbReference type="RefSeq" id="WP_318751442.1">
    <property type="nucleotide sequence ID" value="NZ_CP132508.1"/>
</dbReference>
<dbReference type="EMBL" id="CP132508">
    <property type="protein sequence ID" value="WPD20034.1"/>
    <property type="molecule type" value="Genomic_DNA"/>
</dbReference>
<evidence type="ECO:0000259" key="2">
    <source>
        <dbReference type="PROSITE" id="PS51677"/>
    </source>
</evidence>
<reference evidence="3 4" key="1">
    <citation type="submission" date="2023-08" db="EMBL/GenBank/DDBJ databases">
        <title>Genome sequence of Thermaerobacter compostii strain Ins1, a spore-forming filamentous bacterium isolated from a deep geothermal reservoir.</title>
        <authorList>
            <person name="Bregnard D."/>
            <person name="Gonzalez D."/>
            <person name="Junier P."/>
        </authorList>
    </citation>
    <scope>NUCLEOTIDE SEQUENCE [LARGE SCALE GENOMIC DNA]</scope>
    <source>
        <strain evidence="3 4">Ins1</strain>
    </source>
</reference>
<dbReference type="Gene3D" id="3.20.20.370">
    <property type="entry name" value="Glycoside hydrolase/deacetylase"/>
    <property type="match status" value="1"/>
</dbReference>
<name>A0ABZ0QT94_9FIRM</name>
<sequence>MFVTLGRSARVWLVVLGGLVAVLALGRAALPWQRGEPVAPAARASGDPVRPTSGAPAPGPGAGAPGGRGVALTFDVLEGDAVVVQVLDVLAWRRVPATFFVTLPWAQGHRELVRRMIDEGHEVGLREPPAGTLRRASEPRGPTGGAADAGRSAEAGRWERAAAALARLTGRPVRFVRPALVGLWAGERDRTGGAGADAPDGGAGPGSAAGGSLRAVLWTLDLQDWMNPGVDYVVYRAQAAQPGDVLLLQASDFARQTPRALPRVLDALAARGLEPVALHRLLAPPAPEGPSRPRW</sequence>
<dbReference type="Pfam" id="PF01522">
    <property type="entry name" value="Polysacc_deac_1"/>
    <property type="match status" value="1"/>
</dbReference>
<dbReference type="InterPro" id="IPR002509">
    <property type="entry name" value="NODB_dom"/>
</dbReference>
<feature type="domain" description="NodB homology" evidence="2">
    <location>
        <begin position="68"/>
        <end position="276"/>
    </location>
</feature>
<dbReference type="SUPFAM" id="SSF88713">
    <property type="entry name" value="Glycoside hydrolase/deacetylase"/>
    <property type="match status" value="1"/>
</dbReference>
<organism evidence="3 4">
    <name type="scientific">Thermaerobacter composti</name>
    <dbReference type="NCBI Taxonomy" id="554949"/>
    <lineage>
        <taxon>Bacteria</taxon>
        <taxon>Bacillati</taxon>
        <taxon>Bacillota</taxon>
        <taxon>Clostridia</taxon>
        <taxon>Eubacteriales</taxon>
        <taxon>Clostridiales Family XVII. Incertae Sedis</taxon>
        <taxon>Thermaerobacter</taxon>
    </lineage>
</organism>
<evidence type="ECO:0000313" key="3">
    <source>
        <dbReference type="EMBL" id="WPD20034.1"/>
    </source>
</evidence>
<gene>
    <name evidence="3" type="ORF">Q5761_05185</name>
</gene>
<feature type="region of interest" description="Disordered" evidence="1">
    <location>
        <begin position="124"/>
        <end position="154"/>
    </location>
</feature>
<accession>A0ABZ0QT94</accession>
<dbReference type="InterPro" id="IPR011330">
    <property type="entry name" value="Glyco_hydro/deAcase_b/a-brl"/>
</dbReference>
<keyword evidence="4" id="KW-1185">Reference proteome</keyword>
<dbReference type="InterPro" id="IPR050248">
    <property type="entry name" value="Polysacc_deacetylase_ArnD"/>
</dbReference>
<evidence type="ECO:0000256" key="1">
    <source>
        <dbReference type="SAM" id="MobiDB-lite"/>
    </source>
</evidence>
<dbReference type="Proteomes" id="UP001304683">
    <property type="component" value="Chromosome"/>
</dbReference>